<keyword evidence="5 12" id="KW-0812">Transmembrane</keyword>
<dbReference type="Pfam" id="PF01544">
    <property type="entry name" value="CorA"/>
    <property type="match status" value="1"/>
</dbReference>
<keyword evidence="14" id="KW-1185">Reference proteome</keyword>
<proteinExistence type="inferred from homology"/>
<evidence type="ECO:0000256" key="6">
    <source>
        <dbReference type="ARBA" id="ARBA00022842"/>
    </source>
</evidence>
<dbReference type="InterPro" id="IPR002523">
    <property type="entry name" value="MgTranspt_CorA/ZnTranspt_ZntB"/>
</dbReference>
<keyword evidence="3" id="KW-0813">Transport</keyword>
<dbReference type="FunFam" id="1.20.58.340:FF:000004">
    <property type="entry name" value="Magnesium transport protein CorA"/>
    <property type="match status" value="1"/>
</dbReference>
<dbReference type="Gene3D" id="1.20.58.340">
    <property type="entry name" value="Magnesium transport protein CorA, transmembrane region"/>
    <property type="match status" value="2"/>
</dbReference>
<comment type="catalytic activity">
    <reaction evidence="10">
        <text>Mg(2+)(in) = Mg(2+)(out)</text>
        <dbReference type="Rhea" id="RHEA:29827"/>
        <dbReference type="ChEBI" id="CHEBI:18420"/>
    </reaction>
</comment>
<evidence type="ECO:0000256" key="10">
    <source>
        <dbReference type="ARBA" id="ARBA00034269"/>
    </source>
</evidence>
<feature type="transmembrane region" description="Helical" evidence="12">
    <location>
        <begin position="299"/>
        <end position="319"/>
    </location>
</feature>
<dbReference type="SUPFAM" id="SSF143865">
    <property type="entry name" value="CorA soluble domain-like"/>
    <property type="match status" value="1"/>
</dbReference>
<evidence type="ECO:0000256" key="4">
    <source>
        <dbReference type="ARBA" id="ARBA00022475"/>
    </source>
</evidence>
<evidence type="ECO:0000256" key="2">
    <source>
        <dbReference type="ARBA" id="ARBA00009765"/>
    </source>
</evidence>
<sequence length="325" mass="36100">MIVDCGIYRAGHRIGSPSDIDAAVEELGTREDTFCWLGLKEPSEDELNDAAQAFGLHPLAVEDAFKAHQRPKVEVYGEVLFVALKTVTWPSVSSALRIGEINIFVGRRFVVTVRHGESLDLQEARHKLEHRTSLLGHGPAAVLYAICDQVVDRYADVVDQLDSAVDDIEQSVFSSERTSDAEATYRLKRHAVAFRKAVRPLSGELAPIAAGRVEAIKDAKVRPFFRNVADHVLRLSEQVDSLDDLLSSVLSAHLARVGVQQNDDMRRISAWVAIAAVPTLLAGIYGMNFRNMPELNWTWGYFGLLGIMAVFCLLLYRGFKRAGWL</sequence>
<dbReference type="AlphaFoldDB" id="A0A927N0Z9"/>
<dbReference type="Gene3D" id="3.30.460.20">
    <property type="entry name" value="CorA soluble domain-like"/>
    <property type="match status" value="1"/>
</dbReference>
<evidence type="ECO:0000256" key="3">
    <source>
        <dbReference type="ARBA" id="ARBA00022448"/>
    </source>
</evidence>
<dbReference type="Proteomes" id="UP000638648">
    <property type="component" value="Unassembled WGS sequence"/>
</dbReference>
<evidence type="ECO:0000256" key="11">
    <source>
        <dbReference type="ARBA" id="ARBA00045497"/>
    </source>
</evidence>
<keyword evidence="8" id="KW-0406">Ion transport</keyword>
<evidence type="ECO:0000256" key="5">
    <source>
        <dbReference type="ARBA" id="ARBA00022692"/>
    </source>
</evidence>
<dbReference type="PANTHER" id="PTHR46494">
    <property type="entry name" value="CORA FAMILY METAL ION TRANSPORTER (EUROFUNG)"/>
    <property type="match status" value="1"/>
</dbReference>
<evidence type="ECO:0000256" key="8">
    <source>
        <dbReference type="ARBA" id="ARBA00023065"/>
    </source>
</evidence>
<comment type="subcellular location">
    <subcellularLocation>
        <location evidence="1">Cell membrane</location>
        <topology evidence="1">Multi-pass membrane protein</topology>
    </subcellularLocation>
</comment>
<dbReference type="InterPro" id="IPR045861">
    <property type="entry name" value="CorA_cytoplasmic_dom"/>
</dbReference>
<dbReference type="GO" id="GO:0050897">
    <property type="term" value="F:cobalt ion binding"/>
    <property type="evidence" value="ECO:0007669"/>
    <property type="project" value="TreeGrafter"/>
</dbReference>
<protein>
    <submittedName>
        <fullName evidence="13">Magnesium transporter</fullName>
    </submittedName>
</protein>
<evidence type="ECO:0000313" key="13">
    <source>
        <dbReference type="EMBL" id="MBE1610626.1"/>
    </source>
</evidence>
<feature type="transmembrane region" description="Helical" evidence="12">
    <location>
        <begin position="268"/>
        <end position="287"/>
    </location>
</feature>
<dbReference type="RefSeq" id="WP_192753969.1">
    <property type="nucleotide sequence ID" value="NZ_BAABJL010000095.1"/>
</dbReference>
<gene>
    <name evidence="13" type="ORF">HEB94_007474</name>
</gene>
<keyword evidence="9 12" id="KW-0472">Membrane</keyword>
<evidence type="ECO:0000256" key="7">
    <source>
        <dbReference type="ARBA" id="ARBA00022989"/>
    </source>
</evidence>
<dbReference type="GO" id="GO:0015095">
    <property type="term" value="F:magnesium ion transmembrane transporter activity"/>
    <property type="evidence" value="ECO:0007669"/>
    <property type="project" value="TreeGrafter"/>
</dbReference>
<dbReference type="InterPro" id="IPR045863">
    <property type="entry name" value="CorA_TM1_TM2"/>
</dbReference>
<evidence type="ECO:0000256" key="9">
    <source>
        <dbReference type="ARBA" id="ARBA00023136"/>
    </source>
</evidence>
<dbReference type="SUPFAM" id="SSF144083">
    <property type="entry name" value="Magnesium transport protein CorA, transmembrane region"/>
    <property type="match status" value="1"/>
</dbReference>
<evidence type="ECO:0000256" key="1">
    <source>
        <dbReference type="ARBA" id="ARBA00004651"/>
    </source>
</evidence>
<name>A0A927N0Z9_9ACTN</name>
<comment type="caution">
    <text evidence="13">The sequence shown here is derived from an EMBL/GenBank/DDBJ whole genome shotgun (WGS) entry which is preliminary data.</text>
</comment>
<organism evidence="13 14">
    <name type="scientific">Actinopolymorpha pittospori</name>
    <dbReference type="NCBI Taxonomy" id="648752"/>
    <lineage>
        <taxon>Bacteria</taxon>
        <taxon>Bacillati</taxon>
        <taxon>Actinomycetota</taxon>
        <taxon>Actinomycetes</taxon>
        <taxon>Propionibacteriales</taxon>
        <taxon>Actinopolymorphaceae</taxon>
        <taxon>Actinopolymorpha</taxon>
    </lineage>
</organism>
<keyword evidence="6" id="KW-0460">Magnesium</keyword>
<dbReference type="GO" id="GO:0015087">
    <property type="term" value="F:cobalt ion transmembrane transporter activity"/>
    <property type="evidence" value="ECO:0007669"/>
    <property type="project" value="TreeGrafter"/>
</dbReference>
<comment type="function">
    <text evidence="11">Mediates influx of magnesium ions. Alternates between open and closed states. Activated by low cytoplasmic Mg(2+) levels. Inactive when cytoplasmic Mg(2+) levels are high.</text>
</comment>
<dbReference type="CDD" id="cd12830">
    <property type="entry name" value="MtCorA-like"/>
    <property type="match status" value="1"/>
</dbReference>
<evidence type="ECO:0000313" key="14">
    <source>
        <dbReference type="Proteomes" id="UP000638648"/>
    </source>
</evidence>
<accession>A0A927N0Z9</accession>
<evidence type="ECO:0000256" key="12">
    <source>
        <dbReference type="SAM" id="Phobius"/>
    </source>
</evidence>
<keyword evidence="4" id="KW-1003">Cell membrane</keyword>
<reference evidence="13" key="1">
    <citation type="submission" date="2020-10" db="EMBL/GenBank/DDBJ databases">
        <title>Sequencing the genomes of 1000 actinobacteria strains.</title>
        <authorList>
            <person name="Klenk H.-P."/>
        </authorList>
    </citation>
    <scope>NUCLEOTIDE SEQUENCE</scope>
    <source>
        <strain evidence="13">DSM 45354</strain>
    </source>
</reference>
<keyword evidence="7 12" id="KW-1133">Transmembrane helix</keyword>
<dbReference type="GO" id="GO:0005886">
    <property type="term" value="C:plasma membrane"/>
    <property type="evidence" value="ECO:0007669"/>
    <property type="project" value="UniProtKB-SubCell"/>
</dbReference>
<dbReference type="PANTHER" id="PTHR46494:SF1">
    <property type="entry name" value="CORA FAMILY METAL ION TRANSPORTER (EUROFUNG)"/>
    <property type="match status" value="1"/>
</dbReference>
<comment type="similarity">
    <text evidence="2">Belongs to the CorA metal ion transporter (MIT) (TC 1.A.35) family.</text>
</comment>
<dbReference type="GO" id="GO:0000287">
    <property type="term" value="F:magnesium ion binding"/>
    <property type="evidence" value="ECO:0007669"/>
    <property type="project" value="TreeGrafter"/>
</dbReference>
<dbReference type="EMBL" id="JADBEM010000001">
    <property type="protein sequence ID" value="MBE1610626.1"/>
    <property type="molecule type" value="Genomic_DNA"/>
</dbReference>